<proteinExistence type="predicted"/>
<evidence type="ECO:0000259" key="1">
    <source>
        <dbReference type="Pfam" id="PF00534"/>
    </source>
</evidence>
<dbReference type="Gene3D" id="3.40.50.2000">
    <property type="entry name" value="Glycogen Phosphorylase B"/>
    <property type="match status" value="2"/>
</dbReference>
<dbReference type="SUPFAM" id="SSF53756">
    <property type="entry name" value="UDP-Glycosyltransferase/glycogen phosphorylase"/>
    <property type="match status" value="1"/>
</dbReference>
<reference evidence="3 4" key="1">
    <citation type="journal article" date="2015" name="Nature">
        <title>rRNA introns, odd ribosomes, and small enigmatic genomes across a large radiation of phyla.</title>
        <authorList>
            <person name="Brown C.T."/>
            <person name="Hug L.A."/>
            <person name="Thomas B.C."/>
            <person name="Sharon I."/>
            <person name="Castelle C.J."/>
            <person name="Singh A."/>
            <person name="Wilkins M.J."/>
            <person name="Williams K.H."/>
            <person name="Banfield J.F."/>
        </authorList>
    </citation>
    <scope>NUCLEOTIDE SEQUENCE [LARGE SCALE GENOMIC DNA]</scope>
</reference>
<dbReference type="Proteomes" id="UP000034492">
    <property type="component" value="Unassembled WGS sequence"/>
</dbReference>
<comment type="caution">
    <text evidence="3">The sequence shown here is derived from an EMBL/GenBank/DDBJ whole genome shotgun (WGS) entry which is preliminary data.</text>
</comment>
<dbReference type="PATRIC" id="fig|1618426.3.peg.917"/>
<dbReference type="Gene3D" id="3.40.50.150">
    <property type="entry name" value="Vaccinia Virus protein VP39"/>
    <property type="match status" value="1"/>
</dbReference>
<protein>
    <submittedName>
        <fullName evidence="3">Glycosyl transferase family protein</fullName>
    </submittedName>
</protein>
<gene>
    <name evidence="3" type="ORF">US19_C0030G0005</name>
</gene>
<evidence type="ECO:0000259" key="2">
    <source>
        <dbReference type="Pfam" id="PF13649"/>
    </source>
</evidence>
<dbReference type="PANTHER" id="PTHR46401:SF8">
    <property type="entry name" value="BLL6006 PROTEIN"/>
    <property type="match status" value="1"/>
</dbReference>
<dbReference type="EMBL" id="LBSA01000030">
    <property type="protein sequence ID" value="KKQ08172.1"/>
    <property type="molecule type" value="Genomic_DNA"/>
</dbReference>
<sequence>MKVALITPTLIAHHAVPNSIINKYRALREKSHEVDIFVQSVDPEGLPDEIAKSTYVLTPEQLSKFSKGGKPFTENIEKWFDAQLYLFDYPHYYPFVDEIKRVEGITGFIYHGITPPAFADPRKRSLYESSMMFLSLLKNADFGIVYSKYTYDELVKKYRFSSKQIAQIPFGINIVKRKQPIENKYRGSKHILTYIGRITPHKNIEFLIRALPQIVAKKKDVFLYILGDDRGEYAREKARLVGIVKELELERYVEFPGLVDDLDRYIEASDVIVSASLHEGCWVPGLEAIAFKKPVVASDSTAIPFTVKKSGLYFDPSNQKEYIDKVLRVLDNDSVRSSLKKEAEKERVKISLEAHDKAFNKVISNALKMRPKRGTKNNKIDPNILLEKLRILEEMKDAKIDYHEFSDRKYIGSLLSKFRDFATRHVRKFYIQPLERAQINFNDAVVDEIRTILEYLAEKEKWSTKVGKVMQKDLNEEFYNRDYFIGGNKSNYGDYKDTKDILIHLADMVNEVLAPKSLLDIGCAYGYIPIRLREKGVAAHGIDISDFAISQANKPYLSVGDATNLSQFKNREFEVLVASEMMEHIPENKIDSAIKEAKRVASKYIVYLIAMKGFASHEGEHDHDISHVSVHNRKFWLDKFQRLGLDRDVDKERMLNTKQYSVDMGWSGRFFVLRTR</sequence>
<evidence type="ECO:0000313" key="3">
    <source>
        <dbReference type="EMBL" id="KKQ08172.1"/>
    </source>
</evidence>
<evidence type="ECO:0000313" key="4">
    <source>
        <dbReference type="Proteomes" id="UP000034492"/>
    </source>
</evidence>
<dbReference type="InterPro" id="IPR001296">
    <property type="entry name" value="Glyco_trans_1"/>
</dbReference>
<dbReference type="Pfam" id="PF00534">
    <property type="entry name" value="Glycos_transf_1"/>
    <property type="match status" value="1"/>
</dbReference>
<accession>A0A0G0ERS0</accession>
<feature type="domain" description="Methyltransferase" evidence="2">
    <location>
        <begin position="519"/>
        <end position="601"/>
    </location>
</feature>
<dbReference type="CDD" id="cd03801">
    <property type="entry name" value="GT4_PimA-like"/>
    <property type="match status" value="1"/>
</dbReference>
<dbReference type="AlphaFoldDB" id="A0A0G0ERS0"/>
<dbReference type="InterPro" id="IPR041698">
    <property type="entry name" value="Methyltransf_25"/>
</dbReference>
<dbReference type="CDD" id="cd02440">
    <property type="entry name" value="AdoMet_MTases"/>
    <property type="match status" value="1"/>
</dbReference>
<dbReference type="Pfam" id="PF13649">
    <property type="entry name" value="Methyltransf_25"/>
    <property type="match status" value="1"/>
</dbReference>
<keyword evidence="3" id="KW-0808">Transferase</keyword>
<dbReference type="GO" id="GO:0016757">
    <property type="term" value="F:glycosyltransferase activity"/>
    <property type="evidence" value="ECO:0007669"/>
    <property type="project" value="InterPro"/>
</dbReference>
<dbReference type="SUPFAM" id="SSF53335">
    <property type="entry name" value="S-adenosyl-L-methionine-dependent methyltransferases"/>
    <property type="match status" value="1"/>
</dbReference>
<dbReference type="InterPro" id="IPR029063">
    <property type="entry name" value="SAM-dependent_MTases_sf"/>
</dbReference>
<organism evidence="3 4">
    <name type="scientific">Candidatus Daviesbacteria bacterium GW2011_GWB1_36_5</name>
    <dbReference type="NCBI Taxonomy" id="1618426"/>
    <lineage>
        <taxon>Bacteria</taxon>
        <taxon>Candidatus Daviesiibacteriota</taxon>
    </lineage>
</organism>
<name>A0A0G0ERS0_9BACT</name>
<dbReference type="PANTHER" id="PTHR46401">
    <property type="entry name" value="GLYCOSYLTRANSFERASE WBBK-RELATED"/>
    <property type="match status" value="1"/>
</dbReference>
<feature type="domain" description="Glycosyl transferase family 1" evidence="1">
    <location>
        <begin position="179"/>
        <end position="345"/>
    </location>
</feature>